<feature type="signal peptide" evidence="4">
    <location>
        <begin position="1"/>
        <end position="21"/>
    </location>
</feature>
<dbReference type="InterPro" id="IPR029058">
    <property type="entry name" value="AB_hydrolase_fold"/>
</dbReference>
<keyword evidence="4" id="KW-0732">Signal</keyword>
<dbReference type="Pfam" id="PF03403">
    <property type="entry name" value="PAF-AH_p_II"/>
    <property type="match status" value="2"/>
</dbReference>
<evidence type="ECO:0000256" key="1">
    <source>
        <dbReference type="ARBA" id="ARBA00022801"/>
    </source>
</evidence>
<evidence type="ECO:0000313" key="5">
    <source>
        <dbReference type="EMBL" id="PZQ60410.1"/>
    </source>
</evidence>
<keyword evidence="1" id="KW-0378">Hydrolase</keyword>
<evidence type="ECO:0000256" key="2">
    <source>
        <dbReference type="ARBA" id="ARBA00022963"/>
    </source>
</evidence>
<dbReference type="SUPFAM" id="SSF53474">
    <property type="entry name" value="alpha/beta-Hydrolases"/>
    <property type="match status" value="1"/>
</dbReference>
<dbReference type="PANTHER" id="PTHR10272">
    <property type="entry name" value="PLATELET-ACTIVATING FACTOR ACETYLHYDROLASE"/>
    <property type="match status" value="1"/>
</dbReference>
<dbReference type="PANTHER" id="PTHR10272:SF0">
    <property type="entry name" value="PLATELET-ACTIVATING FACTOR ACETYLHYDROLASE"/>
    <property type="match status" value="1"/>
</dbReference>
<dbReference type="Proteomes" id="UP000249229">
    <property type="component" value="Unassembled WGS sequence"/>
</dbReference>
<reference evidence="5 6" key="1">
    <citation type="submission" date="2017-08" db="EMBL/GenBank/DDBJ databases">
        <title>Infants hospitalized years apart are colonized by the same room-sourced microbial strains.</title>
        <authorList>
            <person name="Brooks B."/>
            <person name="Olm M.R."/>
            <person name="Firek B.A."/>
            <person name="Baker R."/>
            <person name="Thomas B.C."/>
            <person name="Morowitz M.J."/>
            <person name="Banfield J.F."/>
        </authorList>
    </citation>
    <scope>NUCLEOTIDE SEQUENCE [LARGE SCALE GENOMIC DNA]</scope>
    <source>
        <strain evidence="5">S2_005_001_R1_22</strain>
    </source>
</reference>
<dbReference type="AlphaFoldDB" id="A0A2W5RB19"/>
<comment type="caution">
    <text evidence="5">The sequence shown here is derived from an EMBL/GenBank/DDBJ whole genome shotgun (WGS) entry which is preliminary data.</text>
</comment>
<keyword evidence="3" id="KW-0443">Lipid metabolism</keyword>
<keyword evidence="2" id="KW-0442">Lipid degradation</keyword>
<name>A0A2W5RB19_9SPHN</name>
<evidence type="ECO:0000313" key="6">
    <source>
        <dbReference type="Proteomes" id="UP000249229"/>
    </source>
</evidence>
<evidence type="ECO:0000256" key="4">
    <source>
        <dbReference type="SAM" id="SignalP"/>
    </source>
</evidence>
<sequence>MMRRSATLLAVVASLSVPAAAQRDPAPAPPPPYPQEYRLRPFTLPDPGGDHGIGTIAYTVASAASAPLRVIAWYPSDRMSGPTVPYLTPAEAQVQAPAVARNFQWPRALLADVAGIPTHAHRDAPVAAGRFPLVIFNHGLMSYPRQNTALMEWLAARGYIVMSLAHPGDGADLPTEHGTIATLPAKPPTASAIERLQAFWMGKDHQARTAALPRFWEAVEESGTVEKLGNWRRDTTALVDAVASGRVPVEARAVARASDVRRMAFAGMSFGGSTAVSACQIDRRCRAAINLDGYEFDRRLYDTRLRMPLLLIQSDWTVFPNMGPARPDRTIYDYAYERWNRAGKTGTIHRYRLVGVRHLGLTDLALAPADPVRDRMFGPADGRTSNAQVADLVTAFLGRYVAGTGDDVRAAAARHPGVVAHTADGLIE</sequence>
<dbReference type="GO" id="GO:0003847">
    <property type="term" value="F:1-alkyl-2-acetylglycerophosphocholine esterase activity"/>
    <property type="evidence" value="ECO:0007669"/>
    <property type="project" value="TreeGrafter"/>
</dbReference>
<accession>A0A2W5RB19</accession>
<dbReference type="EMBL" id="QFQI01000005">
    <property type="protein sequence ID" value="PZQ60410.1"/>
    <property type="molecule type" value="Genomic_DNA"/>
</dbReference>
<evidence type="ECO:0008006" key="7">
    <source>
        <dbReference type="Google" id="ProtNLM"/>
    </source>
</evidence>
<feature type="chain" id="PRO_5016088426" description="Dienelactone hydrolase" evidence="4">
    <location>
        <begin position="22"/>
        <end position="428"/>
    </location>
</feature>
<dbReference type="GO" id="GO:0016042">
    <property type="term" value="P:lipid catabolic process"/>
    <property type="evidence" value="ECO:0007669"/>
    <property type="project" value="UniProtKB-KW"/>
</dbReference>
<proteinExistence type="predicted"/>
<gene>
    <name evidence="5" type="ORF">DI544_08310</name>
</gene>
<protein>
    <recommendedName>
        <fullName evidence="7">Dienelactone hydrolase</fullName>
    </recommendedName>
</protein>
<evidence type="ECO:0000256" key="3">
    <source>
        <dbReference type="ARBA" id="ARBA00023098"/>
    </source>
</evidence>
<dbReference type="Gene3D" id="3.40.50.1820">
    <property type="entry name" value="alpha/beta hydrolase"/>
    <property type="match status" value="1"/>
</dbReference>
<organism evidence="5 6">
    <name type="scientific">Sphingomonas taxi</name>
    <dbReference type="NCBI Taxonomy" id="1549858"/>
    <lineage>
        <taxon>Bacteria</taxon>
        <taxon>Pseudomonadati</taxon>
        <taxon>Pseudomonadota</taxon>
        <taxon>Alphaproteobacteria</taxon>
        <taxon>Sphingomonadales</taxon>
        <taxon>Sphingomonadaceae</taxon>
        <taxon>Sphingomonas</taxon>
    </lineage>
</organism>